<gene>
    <name evidence="2" type="ORF">IAG44_42620</name>
</gene>
<organism evidence="2 3">
    <name type="scientific">Streptomyces roseirectus</name>
    <dbReference type="NCBI Taxonomy" id="2768066"/>
    <lineage>
        <taxon>Bacteria</taxon>
        <taxon>Bacillati</taxon>
        <taxon>Actinomycetota</taxon>
        <taxon>Actinomycetes</taxon>
        <taxon>Kitasatosporales</taxon>
        <taxon>Streptomycetaceae</taxon>
        <taxon>Streptomyces</taxon>
    </lineage>
</organism>
<dbReference type="InterPro" id="IPR004155">
    <property type="entry name" value="PBS_lyase_HEAT"/>
</dbReference>
<sequence>MGDGVEAVDWARLKHNYGSAEDIPDLLRRCAGPESEEAADELLNLLFHQGGWICPAAPAALPFLLRLAADPHVTARRTLLELVTLLAAEAGRLTAKVDPAWPRAWRLALPDVLALLDAPEPEIRRAAANITAACATPGADLLPPLLTRWQAEDDLPTRLDLILALGRAAHRAPAGDRYDEARTVLHAQLDAPHLQLRLAALHALAPVTPGLAENHLPQALAAIRDSGVELWRHTGTVGNGAQAVQHWTADLFPGPSPAYVLGLLADHPDDEQRIGALSRAGTLLSSWRSPARALLPLLAERLTDPVPEVRYRAVELLACLGPAATAYADDVAALLDDTATRTTYQGESVADAAVWALARMNDPRCLPALTACVAATRPGFGAGTGYLGTGLAHCPGLPALPEILLRLPDHAQRLLPAIITTDDDRLLRLCATLAVWGPTAHQAVPRLLTLLADDRHWIPAAEALAGIGTAAHEASVPLLARTRSGDAPRLAAWAHWKVGGDPGPLLETAGTETPADLRRLADLGPHAAPFTAALRTAMATPDPWTQVEAAHALWSATGDTETTAPVLTAALRALAAGTYRPVMLPALRYLTRMGRTPAFLKDVPSDDRRLRYFGGWRAFTEDEAIRAAL</sequence>
<evidence type="ECO:0000313" key="2">
    <source>
        <dbReference type="EMBL" id="QNP75444.1"/>
    </source>
</evidence>
<dbReference type="RefSeq" id="WP_187752365.1">
    <property type="nucleotide sequence ID" value="NZ_CP060828.1"/>
</dbReference>
<evidence type="ECO:0000256" key="1">
    <source>
        <dbReference type="ARBA" id="ARBA00022737"/>
    </source>
</evidence>
<dbReference type="PROSITE" id="PS50077">
    <property type="entry name" value="HEAT_REPEAT"/>
    <property type="match status" value="1"/>
</dbReference>
<evidence type="ECO:0000313" key="3">
    <source>
        <dbReference type="Proteomes" id="UP000516052"/>
    </source>
</evidence>
<evidence type="ECO:0008006" key="4">
    <source>
        <dbReference type="Google" id="ProtNLM"/>
    </source>
</evidence>
<dbReference type="Gene3D" id="1.25.10.10">
    <property type="entry name" value="Leucine-rich Repeat Variant"/>
    <property type="match status" value="3"/>
</dbReference>
<dbReference type="Proteomes" id="UP000516052">
    <property type="component" value="Chromosome"/>
</dbReference>
<dbReference type="Pfam" id="PF02985">
    <property type="entry name" value="HEAT"/>
    <property type="match status" value="1"/>
</dbReference>
<name>A0A7H0IRM8_9ACTN</name>
<dbReference type="SUPFAM" id="SSF48371">
    <property type="entry name" value="ARM repeat"/>
    <property type="match status" value="1"/>
</dbReference>
<dbReference type="EMBL" id="CP060828">
    <property type="protein sequence ID" value="QNP75444.1"/>
    <property type="molecule type" value="Genomic_DNA"/>
</dbReference>
<dbReference type="InterPro" id="IPR016024">
    <property type="entry name" value="ARM-type_fold"/>
</dbReference>
<dbReference type="SMART" id="SM00567">
    <property type="entry name" value="EZ_HEAT"/>
    <property type="match status" value="2"/>
</dbReference>
<keyword evidence="3" id="KW-1185">Reference proteome</keyword>
<dbReference type="AlphaFoldDB" id="A0A7H0IRM8"/>
<proteinExistence type="predicted"/>
<keyword evidence="1" id="KW-0677">Repeat</keyword>
<accession>A0A7H0IRM8</accession>
<dbReference type="InterPro" id="IPR011989">
    <property type="entry name" value="ARM-like"/>
</dbReference>
<protein>
    <recommendedName>
        <fullName evidence="4">PBS lyase</fullName>
    </recommendedName>
</protein>
<dbReference type="InterPro" id="IPR021133">
    <property type="entry name" value="HEAT_type_2"/>
</dbReference>
<dbReference type="InterPro" id="IPR000357">
    <property type="entry name" value="HEAT"/>
</dbReference>
<reference evidence="2 3" key="1">
    <citation type="submission" date="2020-08" db="EMBL/GenBank/DDBJ databases">
        <title>A novel species.</title>
        <authorList>
            <person name="Gao J."/>
        </authorList>
    </citation>
    <scope>NUCLEOTIDE SEQUENCE [LARGE SCALE GENOMIC DNA]</scope>
    <source>
        <strain evidence="2 3">CRXT-G-22</strain>
    </source>
</reference>
<dbReference type="KEGG" id="sroi:IAG44_42620"/>